<dbReference type="Pfam" id="PF00873">
    <property type="entry name" value="ACR_tran"/>
    <property type="match status" value="1"/>
</dbReference>
<feature type="transmembrane region" description="Helical" evidence="1">
    <location>
        <begin position="403"/>
        <end position="424"/>
    </location>
</feature>
<reference evidence="2 3" key="1">
    <citation type="submission" date="2020-06" db="EMBL/GenBank/DDBJ databases">
        <title>Genome sequence of 2 isolates from Red Sea Mangroves.</title>
        <authorList>
            <person name="Sefrji F."/>
            <person name="Michoud G."/>
            <person name="Merlino G."/>
            <person name="Daffonchio D."/>
        </authorList>
    </citation>
    <scope>NUCLEOTIDE SEQUENCE [LARGE SCALE GENOMIC DNA]</scope>
    <source>
        <strain evidence="2 3">R1DC25</strain>
    </source>
</reference>
<keyword evidence="1" id="KW-1133">Transmembrane helix</keyword>
<keyword evidence="1" id="KW-0812">Transmembrane</keyword>
<feature type="transmembrane region" description="Helical" evidence="1">
    <location>
        <begin position="481"/>
        <end position="503"/>
    </location>
</feature>
<dbReference type="InterPro" id="IPR001036">
    <property type="entry name" value="Acrflvin-R"/>
</dbReference>
<name>A0A7S8HBD3_9HYPH</name>
<feature type="transmembrane region" description="Helical" evidence="1">
    <location>
        <begin position="445"/>
        <end position="469"/>
    </location>
</feature>
<dbReference type="Proteomes" id="UP000593594">
    <property type="component" value="Chromosome"/>
</dbReference>
<dbReference type="KEGG" id="kmn:HW532_07035"/>
<feature type="transmembrane region" description="Helical" evidence="1">
    <location>
        <begin position="1008"/>
        <end position="1029"/>
    </location>
</feature>
<feature type="transmembrane region" description="Helical" evidence="1">
    <location>
        <begin position="377"/>
        <end position="397"/>
    </location>
</feature>
<dbReference type="RefSeq" id="WP_213163714.1">
    <property type="nucleotide sequence ID" value="NZ_CP058214.1"/>
</dbReference>
<feature type="transmembrane region" description="Helical" evidence="1">
    <location>
        <begin position="547"/>
        <end position="565"/>
    </location>
</feature>
<dbReference type="Gene3D" id="3.30.70.1320">
    <property type="entry name" value="Multidrug efflux transporter AcrB pore domain like"/>
    <property type="match status" value="1"/>
</dbReference>
<proteinExistence type="predicted"/>
<dbReference type="GO" id="GO:0005886">
    <property type="term" value="C:plasma membrane"/>
    <property type="evidence" value="ECO:0007669"/>
    <property type="project" value="TreeGrafter"/>
</dbReference>
<dbReference type="Gene3D" id="3.30.70.1430">
    <property type="entry name" value="Multidrug efflux transporter AcrB pore domain"/>
    <property type="match status" value="2"/>
</dbReference>
<evidence type="ECO:0000313" key="3">
    <source>
        <dbReference type="Proteomes" id="UP000593594"/>
    </source>
</evidence>
<dbReference type="SUPFAM" id="SSF82866">
    <property type="entry name" value="Multidrug efflux transporter AcrB transmembrane domain"/>
    <property type="match status" value="2"/>
</dbReference>
<dbReference type="Gene3D" id="3.30.2090.10">
    <property type="entry name" value="Multidrug efflux transporter AcrB TolC docking domain, DN and DC subdomains"/>
    <property type="match status" value="2"/>
</dbReference>
<dbReference type="AlphaFoldDB" id="A0A7S8HBD3"/>
<dbReference type="PANTHER" id="PTHR32063">
    <property type="match status" value="1"/>
</dbReference>
<dbReference type="PANTHER" id="PTHR32063:SF16">
    <property type="entry name" value="CATION EFFLUX SYSTEM (ACRB_ACRD_ACRF FAMILY)"/>
    <property type="match status" value="1"/>
</dbReference>
<organism evidence="2 3">
    <name type="scientific">Kaustia mangrovi</name>
    <dbReference type="NCBI Taxonomy" id="2593653"/>
    <lineage>
        <taxon>Bacteria</taxon>
        <taxon>Pseudomonadati</taxon>
        <taxon>Pseudomonadota</taxon>
        <taxon>Alphaproteobacteria</taxon>
        <taxon>Hyphomicrobiales</taxon>
        <taxon>Parvibaculaceae</taxon>
        <taxon>Kaustia</taxon>
    </lineage>
</organism>
<dbReference type="PRINTS" id="PR00702">
    <property type="entry name" value="ACRIFLAVINRP"/>
</dbReference>
<feature type="transmembrane region" description="Helical" evidence="1">
    <location>
        <begin position="351"/>
        <end position="370"/>
    </location>
</feature>
<keyword evidence="3" id="KW-1185">Reference proteome</keyword>
<evidence type="ECO:0000313" key="2">
    <source>
        <dbReference type="EMBL" id="QPC42480.1"/>
    </source>
</evidence>
<feature type="transmembrane region" description="Helical" evidence="1">
    <location>
        <begin position="912"/>
        <end position="931"/>
    </location>
</feature>
<dbReference type="InterPro" id="IPR027463">
    <property type="entry name" value="AcrB_DN_DC_subdom"/>
</dbReference>
<evidence type="ECO:0000256" key="1">
    <source>
        <dbReference type="SAM" id="Phobius"/>
    </source>
</evidence>
<dbReference type="Gene3D" id="1.20.1640.10">
    <property type="entry name" value="Multidrug efflux transporter AcrB transmembrane domain"/>
    <property type="match status" value="2"/>
</dbReference>
<dbReference type="Gene3D" id="3.30.70.1440">
    <property type="entry name" value="Multidrug efflux transporter AcrB pore domain"/>
    <property type="match status" value="1"/>
</dbReference>
<feature type="transmembrane region" description="Helical" evidence="1">
    <location>
        <begin position="964"/>
        <end position="988"/>
    </location>
</feature>
<keyword evidence="1" id="KW-0472">Membrane</keyword>
<feature type="transmembrane region" description="Helical" evidence="1">
    <location>
        <begin position="938"/>
        <end position="958"/>
    </location>
</feature>
<dbReference type="EMBL" id="CP058214">
    <property type="protein sequence ID" value="QPC42480.1"/>
    <property type="molecule type" value="Genomic_DNA"/>
</dbReference>
<dbReference type="SUPFAM" id="SSF82714">
    <property type="entry name" value="Multidrug efflux transporter AcrB TolC docking domain, DN and DC subdomains"/>
    <property type="match status" value="2"/>
</dbReference>
<dbReference type="SUPFAM" id="SSF82693">
    <property type="entry name" value="Multidrug efflux transporter AcrB pore domain, PN1, PN2, PC1 and PC2 subdomains"/>
    <property type="match status" value="3"/>
</dbReference>
<protein>
    <submittedName>
        <fullName evidence="2">Efflux RND transporter permease subunit</fullName>
    </submittedName>
</protein>
<sequence length="1081" mass="116294">MKLGIAGRLTQAFIASPLTPLFLLASLALGLVALVTLAREEEPQISVPMVDIHVEANGLKAEDAVKLVTEPLETIVKSIDGVEHVYSQTQDDGVLVTARFLVGTSSDAAILRVHEKIRANMDRIPVGIPEPLIVGRGIDDVAIVVVTLAPEPDAADLWTENGLTRLARELQVEVAKLPDIGLTYIVGQQPEEIRVEPDPETLSLYGITLNQLSAKVAGANRSFQAGRVREEGGQHTLVAGQTLQTMSEIGNLLVTARDGRPVYVRDVADIVLATDPNETLVREVRKTDGGLERVPAVSLAIAKRPGTNAVVIADAIIERLEQVRGQIFPEDVEMTVTRDYGESANEKANELLFHLALATVSIVVLIAIAIGWREALVTLVVIPTTILLTLFAAKLMGYTINRVSLFALIFSIGILVDDAIVVIENIARHWAMKDGRPRARAAIEAVAEVGNPTIVATLTVIAALLPMLFVSGLMGPYMAPIPANASAAMVFSFFVAVIVTPWLMMKFVAGHAGDEGGDGAHGEGGGRLGRFYVAVARPLIATPLRSWILLAVVGVATLASLSLFYTEHVTVKLLPFDNKTELKVMVDLPEGSAVEDTDRALQRVVDRLETLPEAVSYETYAGTASPFNFNGLVRHYYLRSSPELGDVQVNLLPKGERDRTSHEIALDIRARIADLDLPDGTVTRVVEPPPGPPVLATLLAEIYGPDPETRRAVARKVREIFEEVPFIVDVDDSFGSPAERVRIAIDQDNLEYYRVEQGDVYDTIGAFYGGQTVGYSHRGGGRHPIPIRIALSKGRKVVDERTLATPVPANALPGDRSVVELGDVVTVAREPASYLIFRHNGRATDMVMAELAGEYEAPVYGMLAVSDAIAKADWGDVPKPVIALHGQPEDETHPTLLWDGEWEVTWVTFRDMGAAFMVAILGIYILVVAQFGSFKLPLVILTPIPLTLIGIMLGHWLFDAPFTATSMIGFIALAGIIVRNSILLADFIRHVGNPDRPLLDVLLEAGAIRFKPILLTALAAMIGAAVILADPIFQGLAISLLFGLASSTALTVLVIPAIYMALRGGRQAGTGGDGPETEAAG</sequence>
<dbReference type="GO" id="GO:0042910">
    <property type="term" value="F:xenobiotic transmembrane transporter activity"/>
    <property type="evidence" value="ECO:0007669"/>
    <property type="project" value="TreeGrafter"/>
</dbReference>
<accession>A0A7S8HBD3</accession>
<feature type="transmembrane region" description="Helical" evidence="1">
    <location>
        <begin position="1035"/>
        <end position="1059"/>
    </location>
</feature>
<gene>
    <name evidence="2" type="ORF">HW532_07035</name>
</gene>